<dbReference type="Proteomes" id="UP000515140">
    <property type="component" value="Unplaced"/>
</dbReference>
<evidence type="ECO:0000313" key="3">
    <source>
        <dbReference type="RefSeq" id="XP_020857976.1"/>
    </source>
</evidence>
<dbReference type="KEGG" id="pcw:110219176"/>
<evidence type="ECO:0000256" key="1">
    <source>
        <dbReference type="SAM" id="MobiDB-lite"/>
    </source>
</evidence>
<feature type="region of interest" description="Disordered" evidence="1">
    <location>
        <begin position="1"/>
        <end position="49"/>
    </location>
</feature>
<dbReference type="InParanoid" id="A0A6P5LPV4"/>
<organism evidence="2 3">
    <name type="scientific">Phascolarctos cinereus</name>
    <name type="common">Koala</name>
    <dbReference type="NCBI Taxonomy" id="38626"/>
    <lineage>
        <taxon>Eukaryota</taxon>
        <taxon>Metazoa</taxon>
        <taxon>Chordata</taxon>
        <taxon>Craniata</taxon>
        <taxon>Vertebrata</taxon>
        <taxon>Euteleostomi</taxon>
        <taxon>Mammalia</taxon>
        <taxon>Metatheria</taxon>
        <taxon>Diprotodontia</taxon>
        <taxon>Phascolarctidae</taxon>
        <taxon>Phascolarctos</taxon>
    </lineage>
</organism>
<dbReference type="RefSeq" id="XP_020857976.1">
    <property type="nucleotide sequence ID" value="XM_021002317.1"/>
</dbReference>
<feature type="compositionally biased region" description="Basic residues" evidence="1">
    <location>
        <begin position="19"/>
        <end position="28"/>
    </location>
</feature>
<accession>A0A6P5LPV4</accession>
<name>A0A6P5LPV4_PHACI</name>
<proteinExistence type="predicted"/>
<dbReference type="AlphaFoldDB" id="A0A6P5LPV4"/>
<gene>
    <name evidence="3" type="primary">LOC110219176</name>
</gene>
<sequence>MRASSKQQQQQHQQQQRQDRRRQQRWSQHHPPSPPRSIPEGLLGLRKGKLGRNNNQGPIFFLSLFLRVAYYTKQKKEPISSNIVTPIAYAPSYSPPFLSLAPLLLTSEALAPPCSPVGRQGTSALEAGEWGIPLLSTSPSPLRPPPFLRCCASWATGFGLLQQLLFCCVMEGGSGQWLEHKGEEGRNLISGTEGLEANAQLPRSRLIAGQVAALLPRVTPTSGIMDVLLTSLAPFKASTSFKPR</sequence>
<dbReference type="GeneID" id="110219176"/>
<evidence type="ECO:0000313" key="2">
    <source>
        <dbReference type="Proteomes" id="UP000515140"/>
    </source>
</evidence>
<feature type="compositionally biased region" description="Low complexity" evidence="1">
    <location>
        <begin position="7"/>
        <end position="16"/>
    </location>
</feature>
<reference evidence="3" key="1">
    <citation type="submission" date="2025-08" db="UniProtKB">
        <authorList>
            <consortium name="RefSeq"/>
        </authorList>
    </citation>
    <scope>IDENTIFICATION</scope>
    <source>
        <tissue evidence="3">Spleen</tissue>
    </source>
</reference>
<protein>
    <submittedName>
        <fullName evidence="3">Uncharacterized protein LOC110219176</fullName>
    </submittedName>
</protein>
<keyword evidence="2" id="KW-1185">Reference proteome</keyword>